<proteinExistence type="predicted"/>
<accession>T1KL78</accession>
<keyword evidence="1" id="KW-0812">Transmembrane</keyword>
<evidence type="ECO:0000313" key="2">
    <source>
        <dbReference type="EnsemblMetazoa" id="tetur14g01470.1"/>
    </source>
</evidence>
<feature type="transmembrane region" description="Helical" evidence="1">
    <location>
        <begin position="32"/>
        <end position="54"/>
    </location>
</feature>
<reference evidence="3" key="1">
    <citation type="submission" date="2011-08" db="EMBL/GenBank/DDBJ databases">
        <authorList>
            <person name="Rombauts S."/>
        </authorList>
    </citation>
    <scope>NUCLEOTIDE SEQUENCE</scope>
    <source>
        <strain evidence="3">London</strain>
    </source>
</reference>
<dbReference type="EnsemblMetazoa" id="tetur14g01470.1">
    <property type="protein sequence ID" value="tetur14g01470.1"/>
    <property type="gene ID" value="tetur14g01470"/>
</dbReference>
<keyword evidence="3" id="KW-1185">Reference proteome</keyword>
<reference evidence="2" key="2">
    <citation type="submission" date="2015-06" db="UniProtKB">
        <authorList>
            <consortium name="EnsemblMetazoa"/>
        </authorList>
    </citation>
    <scope>IDENTIFICATION</scope>
</reference>
<name>T1KL78_TETUR</name>
<dbReference type="AlphaFoldDB" id="T1KL78"/>
<dbReference type="HOGENOM" id="CLU_2888633_0_0_1"/>
<dbReference type="Proteomes" id="UP000015104">
    <property type="component" value="Unassembled WGS sequence"/>
</dbReference>
<evidence type="ECO:0000256" key="1">
    <source>
        <dbReference type="SAM" id="Phobius"/>
    </source>
</evidence>
<protein>
    <submittedName>
        <fullName evidence="2">Uncharacterized protein</fullName>
    </submittedName>
</protein>
<evidence type="ECO:0000313" key="3">
    <source>
        <dbReference type="Proteomes" id="UP000015104"/>
    </source>
</evidence>
<keyword evidence="1" id="KW-1133">Transmembrane helix</keyword>
<dbReference type="EMBL" id="CAEY01000210">
    <property type="status" value="NOT_ANNOTATED_CDS"/>
    <property type="molecule type" value="Genomic_DNA"/>
</dbReference>
<keyword evidence="1" id="KW-0472">Membrane</keyword>
<organism evidence="2 3">
    <name type="scientific">Tetranychus urticae</name>
    <name type="common">Two-spotted spider mite</name>
    <dbReference type="NCBI Taxonomy" id="32264"/>
    <lineage>
        <taxon>Eukaryota</taxon>
        <taxon>Metazoa</taxon>
        <taxon>Ecdysozoa</taxon>
        <taxon>Arthropoda</taxon>
        <taxon>Chelicerata</taxon>
        <taxon>Arachnida</taxon>
        <taxon>Acari</taxon>
        <taxon>Acariformes</taxon>
        <taxon>Trombidiformes</taxon>
        <taxon>Prostigmata</taxon>
        <taxon>Eleutherengona</taxon>
        <taxon>Raphignathae</taxon>
        <taxon>Tetranychoidea</taxon>
        <taxon>Tetranychidae</taxon>
        <taxon>Tetranychus</taxon>
    </lineage>
</organism>
<sequence length="63" mass="7114">MSYYSKASMDCLDCHGLLLKARMAGLLGTQNGYCLTSFLNYFALNSILTCLWLIDFDQNHSNL</sequence>